<comment type="subcellular location">
    <subcellularLocation>
        <location evidence="7">Cytoplasm</location>
    </subcellularLocation>
</comment>
<keyword evidence="4 7" id="KW-0067">ATP-binding</keyword>
<comment type="function">
    <text evidence="7">Aspartyl-tRNA synthetase with relaxed tRNA specificity since it is able to aspartylate not only its cognate tRNA(Asp) but also tRNA(Asn). Reaction proceeds in two steps: L-aspartate is first activated by ATP to form Asp-AMP and then transferred to the acceptor end of tRNA(Asp/Asn).</text>
</comment>
<evidence type="ECO:0000256" key="1">
    <source>
        <dbReference type="ARBA" id="ARBA00006303"/>
    </source>
</evidence>
<dbReference type="Pfam" id="PF01336">
    <property type="entry name" value="tRNA_anti-codon"/>
    <property type="match status" value="1"/>
</dbReference>
<evidence type="ECO:0000256" key="7">
    <source>
        <dbReference type="HAMAP-Rule" id="MF_00044"/>
    </source>
</evidence>
<organism evidence="9 10">
    <name type="scientific">Tunturiibacter lichenicola</name>
    <dbReference type="NCBI Taxonomy" id="2051959"/>
    <lineage>
        <taxon>Bacteria</taxon>
        <taxon>Pseudomonadati</taxon>
        <taxon>Acidobacteriota</taxon>
        <taxon>Terriglobia</taxon>
        <taxon>Terriglobales</taxon>
        <taxon>Acidobacteriaceae</taxon>
        <taxon>Tunturiibacter</taxon>
    </lineage>
</organism>
<dbReference type="InterPro" id="IPR047089">
    <property type="entry name" value="Asp-tRNA-ligase_1_N"/>
</dbReference>
<dbReference type="EMBL" id="JACHDZ010000002">
    <property type="protein sequence ID" value="MBB5343610.1"/>
    <property type="molecule type" value="Genomic_DNA"/>
</dbReference>
<dbReference type="InterPro" id="IPR045864">
    <property type="entry name" value="aa-tRNA-synth_II/BPL/LPL"/>
</dbReference>
<keyword evidence="5 7" id="KW-0648">Protein biosynthesis</keyword>
<protein>
    <recommendedName>
        <fullName evidence="7">Aspartate--tRNA(Asp/Asn) ligase</fullName>
        <ecNumber evidence="7">6.1.1.23</ecNumber>
    </recommendedName>
    <alternativeName>
        <fullName evidence="7">Aspartyl-tRNA synthetase</fullName>
        <shortName evidence="7">AspRS</shortName>
    </alternativeName>
    <alternativeName>
        <fullName evidence="7">Non-discriminating aspartyl-tRNA synthetase</fullName>
        <shortName evidence="7">ND-AspRS</shortName>
    </alternativeName>
</protein>
<dbReference type="InterPro" id="IPR006195">
    <property type="entry name" value="aa-tRNA-synth_II"/>
</dbReference>
<dbReference type="Proteomes" id="UP000569092">
    <property type="component" value="Unassembled WGS sequence"/>
</dbReference>
<dbReference type="InterPro" id="IPR002312">
    <property type="entry name" value="Asp/Asn-tRNA-synth_IIb"/>
</dbReference>
<reference evidence="9 10" key="1">
    <citation type="submission" date="2020-08" db="EMBL/GenBank/DDBJ databases">
        <title>Genomic Encyclopedia of Type Strains, Phase IV (KMG-V): Genome sequencing to study the core and pangenomes of soil and plant-associated prokaryotes.</title>
        <authorList>
            <person name="Whitman W."/>
        </authorList>
    </citation>
    <scope>NUCLEOTIDE SEQUENCE [LARGE SCALE GENOMIC DNA]</scope>
    <source>
        <strain evidence="9 10">M8US30</strain>
    </source>
</reference>
<dbReference type="InterPro" id="IPR004524">
    <property type="entry name" value="Asp-tRNA-ligase_1"/>
</dbReference>
<keyword evidence="2 7" id="KW-0436">Ligase</keyword>
<dbReference type="GO" id="GO:0005737">
    <property type="term" value="C:cytoplasm"/>
    <property type="evidence" value="ECO:0007669"/>
    <property type="project" value="UniProtKB-SubCell"/>
</dbReference>
<feature type="site" description="Important for tRNA non-discrimination" evidence="7">
    <location>
        <position position="109"/>
    </location>
</feature>
<dbReference type="PANTHER" id="PTHR22594:SF5">
    <property type="entry name" value="ASPARTATE--TRNA LIGASE, MITOCHONDRIAL"/>
    <property type="match status" value="1"/>
</dbReference>
<feature type="binding site" evidence="7">
    <location>
        <position position="247"/>
    </location>
    <ligand>
        <name>L-aspartate</name>
        <dbReference type="ChEBI" id="CHEBI:29991"/>
    </ligand>
</feature>
<evidence type="ECO:0000313" key="9">
    <source>
        <dbReference type="EMBL" id="MBB5343610.1"/>
    </source>
</evidence>
<dbReference type="GO" id="GO:0003676">
    <property type="term" value="F:nucleic acid binding"/>
    <property type="evidence" value="ECO:0007669"/>
    <property type="project" value="InterPro"/>
</dbReference>
<accession>A0A7W8N552</accession>
<dbReference type="InterPro" id="IPR047090">
    <property type="entry name" value="AspRS_core"/>
</dbReference>
<dbReference type="CDD" id="cd04317">
    <property type="entry name" value="EcAspRS_like_N"/>
    <property type="match status" value="1"/>
</dbReference>
<proteinExistence type="inferred from homology"/>
<feature type="binding site" evidence="7">
    <location>
        <position position="496"/>
    </location>
    <ligand>
        <name>L-aspartate</name>
        <dbReference type="ChEBI" id="CHEBI:29991"/>
    </ligand>
</feature>
<dbReference type="InterPro" id="IPR012340">
    <property type="entry name" value="NA-bd_OB-fold"/>
</dbReference>
<dbReference type="SUPFAM" id="SSF55681">
    <property type="entry name" value="Class II aaRS and biotin synthetases"/>
    <property type="match status" value="1"/>
</dbReference>
<feature type="domain" description="Aminoacyl-transfer RNA synthetases class-II family profile" evidence="8">
    <location>
        <begin position="168"/>
        <end position="605"/>
    </location>
</feature>
<comment type="similarity">
    <text evidence="1 7">Belongs to the class-II aminoacyl-tRNA synthetase family. Type 1 subfamily.</text>
</comment>
<evidence type="ECO:0000256" key="4">
    <source>
        <dbReference type="ARBA" id="ARBA00022840"/>
    </source>
</evidence>
<feature type="binding site" evidence="7">
    <location>
        <begin position="247"/>
        <end position="249"/>
    </location>
    <ligand>
        <name>ATP</name>
        <dbReference type="ChEBI" id="CHEBI:30616"/>
    </ligand>
</feature>
<dbReference type="AlphaFoldDB" id="A0A7W8N552"/>
<sequence length="637" mass="71911">MSSIDNFEKNDFDLKVNEIMLDFLGTLQRTQMCGELRVEQDGQEVVLMGWVNRRRDHGNLIFLDVRDRSGITQVVLDKEVSPEAHAKAEAARSEYVVAVKGKVRRRGAGLENPNMPTGAIEIVANELLLLNEAKTPPFSPAEDAIANEEVRLKYRYLDLRRPQMQHNFELRSKVAMAIRNYLVEQGFLEIETPFMTRSTPEGARDYLVPSRVHAGSFYALPQSPQIFKQILMISGFDKYFQIARCFRDEDLRADRQPEFTQIDLEMSFPQQEKVFRVVEGFLTAAFKTASISLTTPFVQMTYDDAIRNYGIDKPDMRLPAMVSLTDVLTPELREQLKIEKDLPVLGFVIPKAGTLSGTQKRALVEEIRATFGDSGLDFLDVARLKTNEAFNPLAVAIEAKLSDEQTRFEAAAKQVDAVDLIIVITPKLGTPAKWNHDPQWIYKRVGALRLQLAAKFADKHKLFEKTGTEADYKFLWVTDFPMYEWDEETKVWNAAHHPFTSPHEEDIKAGRLTNDKGAVRALAYDIVLNGTELGSGSIRIHRQDVQAEIFRSLGMSDAEAKERFGFFLDALEYGTPPHGGIALGLDRIVMILAGATSLREVIAFPKTAKAIDLMVDAPTPVSDQQMRELHLKTVTRT</sequence>
<dbReference type="GO" id="GO:0004815">
    <property type="term" value="F:aspartate-tRNA ligase activity"/>
    <property type="evidence" value="ECO:0007669"/>
    <property type="project" value="UniProtKB-UniRule"/>
</dbReference>
<dbReference type="HAMAP" id="MF_00044">
    <property type="entry name" value="Asp_tRNA_synth_type1"/>
    <property type="match status" value="1"/>
</dbReference>
<name>A0A7W8N552_9BACT</name>
<keyword evidence="3 7" id="KW-0547">Nucleotide-binding</keyword>
<dbReference type="Gene3D" id="3.30.1360.30">
    <property type="entry name" value="GAD-like domain"/>
    <property type="match status" value="1"/>
</dbReference>
<dbReference type="InterPro" id="IPR004365">
    <property type="entry name" value="NA-bd_OB_tRNA"/>
</dbReference>
<dbReference type="GO" id="GO:0005524">
    <property type="term" value="F:ATP binding"/>
    <property type="evidence" value="ECO:0007669"/>
    <property type="project" value="UniProtKB-UniRule"/>
</dbReference>
<dbReference type="Pfam" id="PF00152">
    <property type="entry name" value="tRNA-synt_2"/>
    <property type="match status" value="1"/>
</dbReference>
<feature type="region of interest" description="Aspartate" evidence="7">
    <location>
        <begin position="225"/>
        <end position="228"/>
    </location>
</feature>
<dbReference type="NCBIfam" id="TIGR00459">
    <property type="entry name" value="aspS_bact"/>
    <property type="match status" value="1"/>
</dbReference>
<keyword evidence="6 7" id="KW-0030">Aminoacyl-tRNA synthetase</keyword>
<evidence type="ECO:0000256" key="2">
    <source>
        <dbReference type="ARBA" id="ARBA00022598"/>
    </source>
</evidence>
<comment type="subunit">
    <text evidence="7">Homodimer.</text>
</comment>
<dbReference type="Gene3D" id="3.30.930.10">
    <property type="entry name" value="Bira Bifunctional Protein, Domain 2"/>
    <property type="match status" value="1"/>
</dbReference>
<comment type="catalytic activity">
    <reaction evidence="7">
        <text>tRNA(Asx) + L-aspartate + ATP = L-aspartyl-tRNA(Asx) + AMP + diphosphate</text>
        <dbReference type="Rhea" id="RHEA:18349"/>
        <dbReference type="Rhea" id="RHEA-COMP:9710"/>
        <dbReference type="Rhea" id="RHEA-COMP:9711"/>
        <dbReference type="ChEBI" id="CHEBI:29991"/>
        <dbReference type="ChEBI" id="CHEBI:30616"/>
        <dbReference type="ChEBI" id="CHEBI:33019"/>
        <dbReference type="ChEBI" id="CHEBI:78442"/>
        <dbReference type="ChEBI" id="CHEBI:78516"/>
        <dbReference type="ChEBI" id="CHEBI:456215"/>
        <dbReference type="EC" id="6.1.1.23"/>
    </reaction>
</comment>
<dbReference type="CDD" id="cd00777">
    <property type="entry name" value="AspRS_core"/>
    <property type="match status" value="1"/>
</dbReference>
<dbReference type="SUPFAM" id="SSF50249">
    <property type="entry name" value="Nucleic acid-binding proteins"/>
    <property type="match status" value="1"/>
</dbReference>
<evidence type="ECO:0000256" key="3">
    <source>
        <dbReference type="ARBA" id="ARBA00022741"/>
    </source>
</evidence>
<feature type="binding site" evidence="7">
    <location>
        <position position="256"/>
    </location>
    <ligand>
        <name>ATP</name>
        <dbReference type="ChEBI" id="CHEBI:30616"/>
    </ligand>
</feature>
<keyword evidence="7" id="KW-0963">Cytoplasm</keyword>
<feature type="site" description="Important for tRNA non-discrimination" evidence="7">
    <location>
        <position position="57"/>
    </location>
</feature>
<dbReference type="InterPro" id="IPR004364">
    <property type="entry name" value="Aa-tRNA-synt_II"/>
</dbReference>
<feature type="binding site" evidence="7">
    <location>
        <position position="532"/>
    </location>
    <ligand>
        <name>ATP</name>
        <dbReference type="ChEBI" id="CHEBI:30616"/>
    </ligand>
</feature>
<dbReference type="InterPro" id="IPR004115">
    <property type="entry name" value="GAD-like_sf"/>
</dbReference>
<evidence type="ECO:0000256" key="5">
    <source>
        <dbReference type="ARBA" id="ARBA00022917"/>
    </source>
</evidence>
<dbReference type="GO" id="GO:0006422">
    <property type="term" value="P:aspartyl-tRNA aminoacylation"/>
    <property type="evidence" value="ECO:0007669"/>
    <property type="project" value="UniProtKB-UniRule"/>
</dbReference>
<dbReference type="EC" id="6.1.1.23" evidence="7"/>
<evidence type="ECO:0000256" key="6">
    <source>
        <dbReference type="ARBA" id="ARBA00023146"/>
    </source>
</evidence>
<dbReference type="Gene3D" id="2.40.50.140">
    <property type="entry name" value="Nucleic acid-binding proteins"/>
    <property type="match status" value="1"/>
</dbReference>
<feature type="binding site" evidence="7">
    <location>
        <begin position="584"/>
        <end position="587"/>
    </location>
    <ligand>
        <name>ATP</name>
        <dbReference type="ChEBI" id="CHEBI:30616"/>
    </ligand>
</feature>
<dbReference type="NCBIfam" id="NF001750">
    <property type="entry name" value="PRK00476.1"/>
    <property type="match status" value="1"/>
</dbReference>
<feature type="binding site" evidence="7">
    <location>
        <position position="201"/>
    </location>
    <ligand>
        <name>L-aspartate</name>
        <dbReference type="ChEBI" id="CHEBI:29991"/>
    </ligand>
</feature>
<dbReference type="PRINTS" id="PR01042">
    <property type="entry name" value="TRNASYNTHASP"/>
</dbReference>
<evidence type="ECO:0000313" key="10">
    <source>
        <dbReference type="Proteomes" id="UP000569092"/>
    </source>
</evidence>
<comment type="caution">
    <text evidence="9">The sequence shown here is derived from an EMBL/GenBank/DDBJ whole genome shotgun (WGS) entry which is preliminary data.</text>
</comment>
<dbReference type="PROSITE" id="PS50862">
    <property type="entry name" value="AA_TRNA_LIGASE_II"/>
    <property type="match status" value="1"/>
</dbReference>
<gene>
    <name evidence="7" type="primary">aspS</name>
    <name evidence="9" type="ORF">HDF10_001585</name>
</gene>
<feature type="binding site" evidence="7">
    <location>
        <position position="539"/>
    </location>
    <ligand>
        <name>L-aspartate</name>
        <dbReference type="ChEBI" id="CHEBI:29991"/>
    </ligand>
</feature>
<evidence type="ECO:0000259" key="8">
    <source>
        <dbReference type="PROSITE" id="PS50862"/>
    </source>
</evidence>
<dbReference type="GO" id="GO:0050560">
    <property type="term" value="F:aspartate-tRNA(Asn) ligase activity"/>
    <property type="evidence" value="ECO:0007669"/>
    <property type="project" value="UniProtKB-EC"/>
</dbReference>
<dbReference type="PANTHER" id="PTHR22594">
    <property type="entry name" value="ASPARTYL/LYSYL-TRNA SYNTHETASE"/>
    <property type="match status" value="1"/>
</dbReference>